<dbReference type="GO" id="GO:0005506">
    <property type="term" value="F:iron ion binding"/>
    <property type="evidence" value="ECO:0007669"/>
    <property type="project" value="InterPro"/>
</dbReference>
<dbReference type="InterPro" id="IPR017972">
    <property type="entry name" value="Cyt_P450_CS"/>
</dbReference>
<keyword evidence="6" id="KW-1185">Reference proteome</keyword>
<evidence type="ECO:0000256" key="4">
    <source>
        <dbReference type="RuleBase" id="RU000461"/>
    </source>
</evidence>
<keyword evidence="3 4" id="KW-0408">Iron</keyword>
<dbReference type="Gene3D" id="1.10.630.10">
    <property type="entry name" value="Cytochrome P450"/>
    <property type="match status" value="1"/>
</dbReference>
<dbReference type="PRINTS" id="PR00463">
    <property type="entry name" value="EP450I"/>
</dbReference>
<evidence type="ECO:0000256" key="1">
    <source>
        <dbReference type="ARBA" id="ARBA00001971"/>
    </source>
</evidence>
<evidence type="ECO:0000313" key="5">
    <source>
        <dbReference type="EMBL" id="GGG24592.1"/>
    </source>
</evidence>
<feature type="binding site" description="axial binding residue" evidence="3">
    <location>
        <position position="403"/>
    </location>
    <ligand>
        <name>heme</name>
        <dbReference type="ChEBI" id="CHEBI:30413"/>
    </ligand>
    <ligandPart>
        <name>Fe</name>
        <dbReference type="ChEBI" id="CHEBI:18248"/>
    </ligandPart>
</feature>
<keyword evidence="3 4" id="KW-0349">Heme</keyword>
<gene>
    <name evidence="5" type="ORF">GCM10010964_10810</name>
</gene>
<evidence type="ECO:0000313" key="6">
    <source>
        <dbReference type="Proteomes" id="UP000597507"/>
    </source>
</evidence>
<dbReference type="GO" id="GO:0020037">
    <property type="term" value="F:heme binding"/>
    <property type="evidence" value="ECO:0007669"/>
    <property type="project" value="InterPro"/>
</dbReference>
<accession>A0A8J2Z968</accession>
<comment type="caution">
    <text evidence="5">The sequence shown here is derived from an EMBL/GenBank/DDBJ whole genome shotgun (WGS) entry which is preliminary data.</text>
</comment>
<dbReference type="SUPFAM" id="SSF48264">
    <property type="entry name" value="Cytochrome P450"/>
    <property type="match status" value="1"/>
</dbReference>
<evidence type="ECO:0000256" key="2">
    <source>
        <dbReference type="ARBA" id="ARBA00010617"/>
    </source>
</evidence>
<keyword evidence="4" id="KW-0503">Monooxygenase</keyword>
<dbReference type="PRINTS" id="PR00385">
    <property type="entry name" value="P450"/>
</dbReference>
<comment type="similarity">
    <text evidence="2 4">Belongs to the cytochrome P450 family.</text>
</comment>
<comment type="cofactor">
    <cofactor evidence="1 3">
        <name>heme</name>
        <dbReference type="ChEBI" id="CHEBI:30413"/>
    </cofactor>
</comment>
<dbReference type="AlphaFoldDB" id="A0A8J2Z968"/>
<name>A0A8J2Z968_9PROT</name>
<dbReference type="RefSeq" id="WP_188899004.1">
    <property type="nucleotide sequence ID" value="NZ_BMKS01000003.1"/>
</dbReference>
<keyword evidence="4" id="KW-0560">Oxidoreductase</keyword>
<dbReference type="Proteomes" id="UP000597507">
    <property type="component" value="Unassembled WGS sequence"/>
</dbReference>
<dbReference type="InterPro" id="IPR050121">
    <property type="entry name" value="Cytochrome_P450_monoxygenase"/>
</dbReference>
<reference evidence="5 6" key="1">
    <citation type="journal article" date="2014" name="Int. J. Syst. Evol. Microbiol.">
        <title>Complete genome sequence of Corynebacterium casei LMG S-19264T (=DSM 44701T), isolated from a smear-ripened cheese.</title>
        <authorList>
            <consortium name="US DOE Joint Genome Institute (JGI-PGF)"/>
            <person name="Walter F."/>
            <person name="Albersmeier A."/>
            <person name="Kalinowski J."/>
            <person name="Ruckert C."/>
        </authorList>
    </citation>
    <scope>NUCLEOTIDE SEQUENCE [LARGE SCALE GENOMIC DNA]</scope>
    <source>
        <strain evidence="5 6">CGMCC 1.16330</strain>
    </source>
</reference>
<dbReference type="GO" id="GO:0004497">
    <property type="term" value="F:monooxygenase activity"/>
    <property type="evidence" value="ECO:0007669"/>
    <property type="project" value="UniProtKB-KW"/>
</dbReference>
<dbReference type="PANTHER" id="PTHR24305:SF166">
    <property type="entry name" value="CYTOCHROME P450 12A4, MITOCHONDRIAL-RELATED"/>
    <property type="match status" value="1"/>
</dbReference>
<keyword evidence="3 4" id="KW-0479">Metal-binding</keyword>
<protein>
    <submittedName>
        <fullName evidence="5">Cytochrome P450</fullName>
    </submittedName>
</protein>
<sequence>MHAPAAALPIPPMPAPAARPPSFLRVLLGGRGDLLSLFPEEAYRRQVMSFRMPGRLLLVLNHPQVVREVFVARHETYQRKSRFMEQALAPVIGDSLFINHGAVWAERRAAIGPELHPSRLDRFHPLFLRAAAEMAEDLARAAPGPVELSAAFAAATARVVMLALFGEAAARREDAAALASAFTAYQAAAENLDLFHMLGLPAWLPSPQGRAARRHAAAIRGLIGRLLAGVPPGAGPPLLEAVREARRGDGTRLIEGAALVNEIAMLLLAGSETAANTLTWTLYLLAAHPEAERRVRDEVALLPEPPGPDALGPLVFTRAVLQEAMRLYPPVAVLSRQALAADRIRRWSLRPGDTVMCVPWLLHRHAAWWEHPHAFLPERFLPEAARRQPKFTYMPFGLGPRVCAGAAFGMAEMQVFLAVLLRRLAFAVPEGFAPRPFCRLTLRPAGGMPLRVAVRG</sequence>
<dbReference type="GO" id="GO:0016705">
    <property type="term" value="F:oxidoreductase activity, acting on paired donors, with incorporation or reduction of molecular oxygen"/>
    <property type="evidence" value="ECO:0007669"/>
    <property type="project" value="InterPro"/>
</dbReference>
<evidence type="ECO:0000256" key="3">
    <source>
        <dbReference type="PIRSR" id="PIRSR602401-1"/>
    </source>
</evidence>
<dbReference type="InterPro" id="IPR036396">
    <property type="entry name" value="Cyt_P450_sf"/>
</dbReference>
<proteinExistence type="inferred from homology"/>
<dbReference type="EMBL" id="BMKS01000003">
    <property type="protein sequence ID" value="GGG24592.1"/>
    <property type="molecule type" value="Genomic_DNA"/>
</dbReference>
<dbReference type="InterPro" id="IPR001128">
    <property type="entry name" value="Cyt_P450"/>
</dbReference>
<dbReference type="PROSITE" id="PS00086">
    <property type="entry name" value="CYTOCHROME_P450"/>
    <property type="match status" value="1"/>
</dbReference>
<dbReference type="InterPro" id="IPR002401">
    <property type="entry name" value="Cyt_P450_E_grp-I"/>
</dbReference>
<dbReference type="PANTHER" id="PTHR24305">
    <property type="entry name" value="CYTOCHROME P450"/>
    <property type="match status" value="1"/>
</dbReference>
<dbReference type="Pfam" id="PF00067">
    <property type="entry name" value="p450"/>
    <property type="match status" value="1"/>
</dbReference>
<organism evidence="5 6">
    <name type="scientific">Caldovatus sediminis</name>
    <dbReference type="NCBI Taxonomy" id="2041189"/>
    <lineage>
        <taxon>Bacteria</taxon>
        <taxon>Pseudomonadati</taxon>
        <taxon>Pseudomonadota</taxon>
        <taxon>Alphaproteobacteria</taxon>
        <taxon>Acetobacterales</taxon>
        <taxon>Roseomonadaceae</taxon>
        <taxon>Caldovatus</taxon>
    </lineage>
</organism>